<dbReference type="Proteomes" id="UP000005741">
    <property type="component" value="Chromosome"/>
</dbReference>
<dbReference type="AlphaFoldDB" id="H1YYN8"/>
<evidence type="ECO:0000313" key="2">
    <source>
        <dbReference type="EMBL" id="EHQ36021.1"/>
    </source>
</evidence>
<keyword evidence="1" id="KW-0175">Coiled coil</keyword>
<protein>
    <submittedName>
        <fullName evidence="2">Uncharacterized protein</fullName>
    </submittedName>
</protein>
<dbReference type="RefSeq" id="WP_004078150.1">
    <property type="nucleotide sequence ID" value="NZ_CM001436.1"/>
</dbReference>
<dbReference type="InParanoid" id="H1YYN8"/>
<organism evidence="2 3">
    <name type="scientific">Methanoplanus limicola DSM 2279</name>
    <dbReference type="NCBI Taxonomy" id="937775"/>
    <lineage>
        <taxon>Archaea</taxon>
        <taxon>Methanobacteriati</taxon>
        <taxon>Methanobacteriota</taxon>
        <taxon>Stenosarchaea group</taxon>
        <taxon>Methanomicrobia</taxon>
        <taxon>Methanomicrobiales</taxon>
        <taxon>Methanomicrobiaceae</taxon>
        <taxon>Methanoplanus</taxon>
    </lineage>
</organism>
<name>H1YYN8_9EURY</name>
<evidence type="ECO:0000256" key="1">
    <source>
        <dbReference type="SAM" id="Coils"/>
    </source>
</evidence>
<reference evidence="2 3" key="1">
    <citation type="submission" date="2011-10" db="EMBL/GenBank/DDBJ databases">
        <title>The Improved High-Quality Draft genome of Methanoplanus limicola DSM 2279.</title>
        <authorList>
            <consortium name="US DOE Joint Genome Institute (JGI-PGF)"/>
            <person name="Lucas S."/>
            <person name="Copeland A."/>
            <person name="Lapidus A."/>
            <person name="Glavina del Rio T."/>
            <person name="Dalin E."/>
            <person name="Tice H."/>
            <person name="Bruce D."/>
            <person name="Goodwin L."/>
            <person name="Pitluck S."/>
            <person name="Peters L."/>
            <person name="Mikhailova N."/>
            <person name="Lu M."/>
            <person name="Kyrpides N."/>
            <person name="Mavromatis K."/>
            <person name="Ivanova N."/>
            <person name="Markowitz V."/>
            <person name="Cheng J.-F."/>
            <person name="Hugenholtz P."/>
            <person name="Woyke T."/>
            <person name="Wu D."/>
            <person name="Wirth R."/>
            <person name="Brambilla E.-M."/>
            <person name="Klenk H.-P."/>
            <person name="Eisen J.A."/>
        </authorList>
    </citation>
    <scope>NUCLEOTIDE SEQUENCE [LARGE SCALE GENOMIC DNA]</scope>
    <source>
        <strain evidence="2 3">DSM 2279</strain>
    </source>
</reference>
<keyword evidence="3" id="KW-1185">Reference proteome</keyword>
<dbReference type="HOGENOM" id="CLU_142668_5_0_2"/>
<accession>H1YYN8</accession>
<gene>
    <name evidence="2" type="ORF">Metlim_1929</name>
</gene>
<evidence type="ECO:0000313" key="3">
    <source>
        <dbReference type="Proteomes" id="UP000005741"/>
    </source>
</evidence>
<proteinExistence type="predicted"/>
<feature type="coiled-coil region" evidence="1">
    <location>
        <begin position="8"/>
        <end position="64"/>
    </location>
</feature>
<sequence length="95" mass="10726">MTEIDPHITRMEAKIEEMDAEFNKIKARAKGKGADAEIQFNELAKEYEQKKSEMMKNMADFKSTGKNAAKDLKEGAEQAFGELTASFEKAKSRFS</sequence>
<dbReference type="EMBL" id="CM001436">
    <property type="protein sequence ID" value="EHQ36021.1"/>
    <property type="molecule type" value="Genomic_DNA"/>
</dbReference>